<accession>A0A2N7VM90</accession>
<dbReference type="PANTHER" id="PTHR30547:SF0">
    <property type="entry name" value="BLR8175 PROTEIN"/>
    <property type="match status" value="1"/>
</dbReference>
<evidence type="ECO:0000313" key="3">
    <source>
        <dbReference type="Proteomes" id="UP000235616"/>
    </source>
</evidence>
<keyword evidence="3" id="KW-1185">Reference proteome</keyword>
<proteinExistence type="predicted"/>
<reference evidence="2 3" key="1">
    <citation type="submission" date="2018-01" db="EMBL/GenBank/DDBJ databases">
        <title>Whole genome analyses suggest that Burkholderia sensu lato contains two further novel genera in the rhizoxinica-symbiotica group Mycetohabitans gen. nov., and Trinickia gen. nov.: implications for the evolution of diazotrophy and nodulation in the Burkholderiaceae.</title>
        <authorList>
            <person name="Estrada-de los Santos P."/>
            <person name="Palmer M."/>
            <person name="Chavez-Ramirez B."/>
            <person name="Beukes C."/>
            <person name="Steenkamp E.T."/>
            <person name="Hirsch A.M."/>
            <person name="Manyaka P."/>
            <person name="Maluk M."/>
            <person name="Lafos M."/>
            <person name="Crook M."/>
            <person name="Gross E."/>
            <person name="Simon M.F."/>
            <person name="Bueno dos Reis Junior F."/>
            <person name="Poole P.S."/>
            <person name="Venter S.N."/>
            <person name="James E.K."/>
        </authorList>
    </citation>
    <scope>NUCLEOTIDE SEQUENCE [LARGE SCALE GENOMIC DNA]</scope>
    <source>
        <strain evidence="2 3">GIMN1.004</strain>
    </source>
</reference>
<evidence type="ECO:0000259" key="1">
    <source>
        <dbReference type="Pfam" id="PF06250"/>
    </source>
</evidence>
<dbReference type="EMBL" id="PNYA01000015">
    <property type="protein sequence ID" value="PMS18282.1"/>
    <property type="molecule type" value="Genomic_DNA"/>
</dbReference>
<dbReference type="InterPro" id="IPR009362">
    <property type="entry name" value="YhcG_C"/>
</dbReference>
<dbReference type="AlphaFoldDB" id="A0A2N7VM90"/>
<comment type="caution">
    <text evidence="2">The sequence shown here is derived from an EMBL/GenBank/DDBJ whole genome shotgun (WGS) entry which is preliminary data.</text>
</comment>
<dbReference type="RefSeq" id="WP_102646596.1">
    <property type="nucleotide sequence ID" value="NZ_PNYA01000015.1"/>
</dbReference>
<dbReference type="Pfam" id="PF06250">
    <property type="entry name" value="YhcG_C"/>
    <property type="match status" value="1"/>
</dbReference>
<evidence type="ECO:0000313" key="2">
    <source>
        <dbReference type="EMBL" id="PMS18282.1"/>
    </source>
</evidence>
<feature type="domain" description="YhcG PDDEXK nuclease" evidence="1">
    <location>
        <begin position="45"/>
        <end position="94"/>
    </location>
</feature>
<dbReference type="InterPro" id="IPR053148">
    <property type="entry name" value="PD-DEXK-like_domain"/>
</dbReference>
<sequence length="103" mass="11492">MRALAQAWPAPAIVQQAVAQLLWSHSVTLLDKLKEPSARSWYAAQSLDEELKGPEDQSTIGLLLCREKKRLVAEYALRGMTNPMCVAQYQLRASARAAPRCVR</sequence>
<dbReference type="PANTHER" id="PTHR30547">
    <property type="entry name" value="UNCHARACTERIZED PROTEIN YHCG-RELATED"/>
    <property type="match status" value="1"/>
</dbReference>
<name>A0A2N7VM90_9BURK</name>
<protein>
    <recommendedName>
        <fullName evidence="1">YhcG PDDEXK nuclease domain-containing protein</fullName>
    </recommendedName>
</protein>
<organism evidence="2 3">
    <name type="scientific">Trinickia dabaoshanensis</name>
    <dbReference type="NCBI Taxonomy" id="564714"/>
    <lineage>
        <taxon>Bacteria</taxon>
        <taxon>Pseudomonadati</taxon>
        <taxon>Pseudomonadota</taxon>
        <taxon>Betaproteobacteria</taxon>
        <taxon>Burkholderiales</taxon>
        <taxon>Burkholderiaceae</taxon>
        <taxon>Trinickia</taxon>
    </lineage>
</organism>
<dbReference type="Proteomes" id="UP000235616">
    <property type="component" value="Unassembled WGS sequence"/>
</dbReference>
<gene>
    <name evidence="2" type="ORF">C0Z18_16990</name>
</gene>